<feature type="coiled-coil region" evidence="1">
    <location>
        <begin position="162"/>
        <end position="196"/>
    </location>
</feature>
<keyword evidence="1" id="KW-0175">Coiled coil</keyword>
<feature type="coiled-coil region" evidence="1">
    <location>
        <begin position="103"/>
        <end position="137"/>
    </location>
</feature>
<organism evidence="2">
    <name type="scientific">Oikopleura dioica</name>
    <name type="common">Tunicate</name>
    <dbReference type="NCBI Taxonomy" id="34765"/>
    <lineage>
        <taxon>Eukaryota</taxon>
        <taxon>Metazoa</taxon>
        <taxon>Chordata</taxon>
        <taxon>Tunicata</taxon>
        <taxon>Appendicularia</taxon>
        <taxon>Copelata</taxon>
        <taxon>Oikopleuridae</taxon>
        <taxon>Oikopleura</taxon>
    </lineage>
</organism>
<dbReference type="EMBL" id="FN653158">
    <property type="protein sequence ID" value="CBY13074.1"/>
    <property type="molecule type" value="Genomic_DNA"/>
</dbReference>
<dbReference type="InParanoid" id="E4XTL2"/>
<reference evidence="2" key="1">
    <citation type="journal article" date="2010" name="Science">
        <title>Plasticity of animal genome architecture unmasked by rapid evolution of a pelagic tunicate.</title>
        <authorList>
            <person name="Denoeud F."/>
            <person name="Henriet S."/>
            <person name="Mungpakdee S."/>
            <person name="Aury J.M."/>
            <person name="Da Silva C."/>
            <person name="Brinkmann H."/>
            <person name="Mikhaleva J."/>
            <person name="Olsen L.C."/>
            <person name="Jubin C."/>
            <person name="Canestro C."/>
            <person name="Bouquet J.M."/>
            <person name="Danks G."/>
            <person name="Poulain J."/>
            <person name="Campsteijn C."/>
            <person name="Adamski M."/>
            <person name="Cross I."/>
            <person name="Yadetie F."/>
            <person name="Muffato M."/>
            <person name="Louis A."/>
            <person name="Butcher S."/>
            <person name="Tsagkogeorga G."/>
            <person name="Konrad A."/>
            <person name="Singh S."/>
            <person name="Jensen M.F."/>
            <person name="Cong E.H."/>
            <person name="Eikeseth-Otteraa H."/>
            <person name="Noel B."/>
            <person name="Anthouard V."/>
            <person name="Porcel B.M."/>
            <person name="Kachouri-Lafond R."/>
            <person name="Nishino A."/>
            <person name="Ugolini M."/>
            <person name="Chourrout P."/>
            <person name="Nishida H."/>
            <person name="Aasland R."/>
            <person name="Huzurbazar S."/>
            <person name="Westhof E."/>
            <person name="Delsuc F."/>
            <person name="Lehrach H."/>
            <person name="Reinhardt R."/>
            <person name="Weissenbach J."/>
            <person name="Roy S.W."/>
            <person name="Artiguenave F."/>
            <person name="Postlethwait J.H."/>
            <person name="Manak J.R."/>
            <person name="Thompson E.M."/>
            <person name="Jaillon O."/>
            <person name="Du Pasquier L."/>
            <person name="Boudinot P."/>
            <person name="Liberles D.A."/>
            <person name="Volff J.N."/>
            <person name="Philippe H."/>
            <person name="Lenhard B."/>
            <person name="Roest Crollius H."/>
            <person name="Wincker P."/>
            <person name="Chourrout D."/>
        </authorList>
    </citation>
    <scope>NUCLEOTIDE SEQUENCE [LARGE SCALE GENOMIC DNA]</scope>
</reference>
<dbReference type="Proteomes" id="UP000001307">
    <property type="component" value="Unassembled WGS sequence"/>
</dbReference>
<sequence length="238" mass="27285">MGNLTEDEAELSHQVAKARMQSTAGCQSCSQQPVCHSSMPVLMMNKLPAYTPKDALSSKAKDLRIFARNQMAAAFQQEELKQTYLKEELRVAQDNKDNATQYLNRQVNERNKLAEENRSLRKLLQNADEQLSTLNSSITNEQAFRGKSSYIIDRFKEQKEVFSELERSLTNTNRMIKEIEGQMQSLRVDHSNCQNEGLKIRAKIETTIEDARKTRKELDLMEGSIKNKHSPSKCSHRC</sequence>
<name>E4XTL2_OIKDI</name>
<evidence type="ECO:0000313" key="3">
    <source>
        <dbReference type="Proteomes" id="UP000001307"/>
    </source>
</evidence>
<proteinExistence type="predicted"/>
<evidence type="ECO:0000313" key="2">
    <source>
        <dbReference type="EMBL" id="CBY13074.1"/>
    </source>
</evidence>
<evidence type="ECO:0000256" key="1">
    <source>
        <dbReference type="SAM" id="Coils"/>
    </source>
</evidence>
<gene>
    <name evidence="2" type="ORF">GSOID_T00003818001</name>
</gene>
<keyword evidence="3" id="KW-1185">Reference proteome</keyword>
<accession>E4XTL2</accession>
<protein>
    <submittedName>
        <fullName evidence="2">Uncharacterized protein</fullName>
    </submittedName>
</protein>
<dbReference type="AlphaFoldDB" id="E4XTL2"/>